<dbReference type="GO" id="GO:0016301">
    <property type="term" value="F:kinase activity"/>
    <property type="evidence" value="ECO:0007669"/>
    <property type="project" value="UniProtKB-KW"/>
</dbReference>
<keyword evidence="1" id="KW-0418">Kinase</keyword>
<reference evidence="1 2" key="1">
    <citation type="submission" date="2018-06" db="EMBL/GenBank/DDBJ databases">
        <authorList>
            <consortium name="Pathogen Informatics"/>
            <person name="Doyle S."/>
        </authorList>
    </citation>
    <scope>NUCLEOTIDE SEQUENCE [LARGE SCALE GENOMIC DNA]</scope>
    <source>
        <strain evidence="1 2">NCTC11621</strain>
    </source>
</reference>
<dbReference type="RefSeq" id="WP_115322779.1">
    <property type="nucleotide sequence ID" value="NZ_UGTV01000015.1"/>
</dbReference>
<sequence length="156" mass="17659">MKKFDLEKALAGEPILTRDHQKGYVKFTIEENSKIKKLVGIVHNGCLTEVEEWLPSGDVLSDDITPNDIIGMWEEPPPTVTLTLPCPLKELEEGQKFWRITMNSDPLGIAWAKVDVGMSVFDKENVYHLALLEAGLAFKSEEDAQAWFDAMRDARR</sequence>
<dbReference type="AlphaFoldDB" id="A0A379EU52"/>
<organism evidence="1 2">
    <name type="scientific">Pasteurella canis</name>
    <dbReference type="NCBI Taxonomy" id="753"/>
    <lineage>
        <taxon>Bacteria</taxon>
        <taxon>Pseudomonadati</taxon>
        <taxon>Pseudomonadota</taxon>
        <taxon>Gammaproteobacteria</taxon>
        <taxon>Pasteurellales</taxon>
        <taxon>Pasteurellaceae</taxon>
        <taxon>Pasteurella</taxon>
    </lineage>
</organism>
<proteinExistence type="predicted"/>
<gene>
    <name evidence="1" type="ORF">NCTC11621_00963</name>
</gene>
<evidence type="ECO:0000313" key="1">
    <source>
        <dbReference type="EMBL" id="SUC09935.1"/>
    </source>
</evidence>
<dbReference type="EMBL" id="UGTV01000015">
    <property type="protein sequence ID" value="SUC09935.1"/>
    <property type="molecule type" value="Genomic_DNA"/>
</dbReference>
<dbReference type="Proteomes" id="UP000254704">
    <property type="component" value="Unassembled WGS sequence"/>
</dbReference>
<keyword evidence="1" id="KW-0670">Pyruvate</keyword>
<evidence type="ECO:0000313" key="2">
    <source>
        <dbReference type="Proteomes" id="UP000254704"/>
    </source>
</evidence>
<name>A0A379EU52_9PAST</name>
<protein>
    <submittedName>
        <fullName evidence="1">Pyruvate kinase</fullName>
    </submittedName>
</protein>
<keyword evidence="1" id="KW-0808">Transferase</keyword>
<accession>A0A379EU52</accession>